<dbReference type="SUPFAM" id="SSF140453">
    <property type="entry name" value="EsxAB dimer-like"/>
    <property type="match status" value="1"/>
</dbReference>
<evidence type="ECO:0000313" key="1">
    <source>
        <dbReference type="EMBL" id="BAJ32447.1"/>
    </source>
</evidence>
<protein>
    <submittedName>
        <fullName evidence="1">Uncharacterized protein</fullName>
    </submittedName>
</protein>
<dbReference type="EMBL" id="AP010968">
    <property type="protein sequence ID" value="BAJ32447.1"/>
    <property type="molecule type" value="Genomic_DNA"/>
</dbReference>
<dbReference type="HOGENOM" id="CLU_1956684_0_0_11"/>
<dbReference type="Pfam" id="PF10824">
    <property type="entry name" value="T7SS_ESX_EspC"/>
    <property type="match status" value="1"/>
</dbReference>
<evidence type="ECO:0000313" key="2">
    <source>
        <dbReference type="Proteomes" id="UP000007076"/>
    </source>
</evidence>
<dbReference type="Proteomes" id="UP000007076">
    <property type="component" value="Chromosome"/>
</dbReference>
<accession>E4N2R3</accession>
<dbReference type="STRING" id="452652.KSE_66890"/>
<dbReference type="PATRIC" id="fig|452652.3.peg.6710"/>
<gene>
    <name evidence="1" type="ordered locus">KSE_66890</name>
</gene>
<dbReference type="KEGG" id="ksk:KSE_66890"/>
<dbReference type="GO" id="GO:0009306">
    <property type="term" value="P:protein secretion"/>
    <property type="evidence" value="ECO:0007669"/>
    <property type="project" value="InterPro"/>
</dbReference>
<name>E4N2R3_KITSK</name>
<dbReference type="InterPro" id="IPR022536">
    <property type="entry name" value="EspC"/>
</dbReference>
<organism evidence="1 2">
    <name type="scientific">Kitasatospora setae (strain ATCC 33774 / DSM 43861 / JCM 3304 / KCC A-0304 / NBRC 14216 / KM-6054)</name>
    <name type="common">Streptomyces setae</name>
    <dbReference type="NCBI Taxonomy" id="452652"/>
    <lineage>
        <taxon>Bacteria</taxon>
        <taxon>Bacillati</taxon>
        <taxon>Actinomycetota</taxon>
        <taxon>Actinomycetes</taxon>
        <taxon>Kitasatosporales</taxon>
        <taxon>Streptomycetaceae</taxon>
        <taxon>Kitasatospora</taxon>
    </lineage>
</organism>
<reference evidence="1 2" key="1">
    <citation type="journal article" date="2010" name="DNA Res.">
        <title>Genome sequence of Kitasatospora setae NBRC 14216T: an evolutionary snapshot of the family Streptomycetaceae.</title>
        <authorList>
            <person name="Ichikawa N."/>
            <person name="Oguchi A."/>
            <person name="Ikeda H."/>
            <person name="Ishikawa J."/>
            <person name="Kitani S."/>
            <person name="Watanabe Y."/>
            <person name="Nakamura S."/>
            <person name="Katano Y."/>
            <person name="Kishi E."/>
            <person name="Sasagawa M."/>
            <person name="Ankai A."/>
            <person name="Fukui S."/>
            <person name="Hashimoto Y."/>
            <person name="Kamata S."/>
            <person name="Otoguro M."/>
            <person name="Tanikawa S."/>
            <person name="Nihira T."/>
            <person name="Horinouchi S."/>
            <person name="Ohnishi Y."/>
            <person name="Hayakawa M."/>
            <person name="Kuzuyama T."/>
            <person name="Arisawa A."/>
            <person name="Nomoto F."/>
            <person name="Miura H."/>
            <person name="Takahashi Y."/>
            <person name="Fujita N."/>
        </authorList>
    </citation>
    <scope>NUCLEOTIDE SEQUENCE [LARGE SCALE GENOMIC DNA]</scope>
    <source>
        <strain evidence="2">ATCC 33774 / DSM 43861 / JCM 3304 / KCC A-0304 / NBRC 14216 / KM-6054</strain>
    </source>
</reference>
<proteinExistence type="predicted"/>
<dbReference type="InterPro" id="IPR036689">
    <property type="entry name" value="ESAT-6-like_sf"/>
</dbReference>
<dbReference type="Gene3D" id="1.10.287.1060">
    <property type="entry name" value="ESAT-6-like"/>
    <property type="match status" value="1"/>
</dbReference>
<keyword evidence="2" id="KW-1185">Reference proteome</keyword>
<dbReference type="AlphaFoldDB" id="E4N2R3"/>
<sequence length="128" mass="14457">MGRRLDMTSYWGDIMGEITGNNPDLPPGTLRVDPDRMRAWSADTLDIARTFTATGRSVEGEVTDGYVALGQWDSGPALRERWIRWGDQISTLGNRLTDVAERFRRTADNYRAADESAHRQVTGARQVW</sequence>